<dbReference type="PANTHER" id="PTHR11241">
    <property type="entry name" value="DEOXYURIDINE 5'-TRIPHOSPHATE NUCLEOTIDOHYDROLASE"/>
    <property type="match status" value="1"/>
</dbReference>
<dbReference type="InterPro" id="IPR036157">
    <property type="entry name" value="dUTPase-like_sf"/>
</dbReference>
<dbReference type="InterPro" id="IPR029054">
    <property type="entry name" value="dUTPase-like"/>
</dbReference>
<comment type="similarity">
    <text evidence="1">Belongs to the dUTPase family.</text>
</comment>
<evidence type="ECO:0000256" key="2">
    <source>
        <dbReference type="ARBA" id="ARBA00012379"/>
    </source>
</evidence>
<dbReference type="EMBL" id="BK032629">
    <property type="protein sequence ID" value="DAF52029.1"/>
    <property type="molecule type" value="Genomic_DNA"/>
</dbReference>
<dbReference type="EC" id="3.6.1.23" evidence="2"/>
<dbReference type="PANTHER" id="PTHR11241:SF0">
    <property type="entry name" value="DEOXYURIDINE 5'-TRIPHOSPHATE NUCLEOTIDOHYDROLASE"/>
    <property type="match status" value="1"/>
</dbReference>
<proteinExistence type="inferred from homology"/>
<sequence length="167" mass="18946">MKIKFKKLDKSVPSPFKKYPSDFCWDLYATSCEKIAPNVYKYGLGIAIEMERDWETILKGSTIDMGLNTDIDLSKCPFHLSLDLRPRSSVWKTGMVLSNCEGTIDELYRGEMSAVFYHVMPSMPKYEVGKRIVQAKIGITLPIEWEEVKELSDTDRGANGYGSTGQK</sequence>
<reference evidence="5" key="1">
    <citation type="journal article" date="2021" name="Proc. Natl. Acad. Sci. U.S.A.">
        <title>A Catalog of Tens of Thousands of Viruses from Human Metagenomes Reveals Hidden Associations with Chronic Diseases.</title>
        <authorList>
            <person name="Tisza M.J."/>
            <person name="Buck C.B."/>
        </authorList>
    </citation>
    <scope>NUCLEOTIDE SEQUENCE</scope>
    <source>
        <strain evidence="5">CtPoO4</strain>
    </source>
</reference>
<dbReference type="GO" id="GO:0006226">
    <property type="term" value="P:dUMP biosynthetic process"/>
    <property type="evidence" value="ECO:0007669"/>
    <property type="project" value="InterPro"/>
</dbReference>
<evidence type="ECO:0000313" key="5">
    <source>
        <dbReference type="EMBL" id="DAF52029.1"/>
    </source>
</evidence>
<organism evidence="5">
    <name type="scientific">Myoviridae sp. ctPoO4</name>
    <dbReference type="NCBI Taxonomy" id="2827685"/>
    <lineage>
        <taxon>Viruses</taxon>
        <taxon>Duplodnaviria</taxon>
        <taxon>Heunggongvirae</taxon>
        <taxon>Uroviricota</taxon>
        <taxon>Caudoviricetes</taxon>
    </lineage>
</organism>
<dbReference type="GO" id="GO:0046081">
    <property type="term" value="P:dUTP catabolic process"/>
    <property type="evidence" value="ECO:0007669"/>
    <property type="project" value="InterPro"/>
</dbReference>
<feature type="domain" description="dUTPase-like" evidence="4">
    <location>
        <begin position="79"/>
        <end position="165"/>
    </location>
</feature>
<evidence type="ECO:0000256" key="1">
    <source>
        <dbReference type="ARBA" id="ARBA00006581"/>
    </source>
</evidence>
<dbReference type="GO" id="GO:0000287">
    <property type="term" value="F:magnesium ion binding"/>
    <property type="evidence" value="ECO:0007669"/>
    <property type="project" value="InterPro"/>
</dbReference>
<evidence type="ECO:0000256" key="3">
    <source>
        <dbReference type="ARBA" id="ARBA00023080"/>
    </source>
</evidence>
<evidence type="ECO:0000259" key="4">
    <source>
        <dbReference type="Pfam" id="PF00692"/>
    </source>
</evidence>
<name>A0A8S5SLV0_9CAUD</name>
<dbReference type="GO" id="GO:0004170">
    <property type="term" value="F:dUTP diphosphatase activity"/>
    <property type="evidence" value="ECO:0007669"/>
    <property type="project" value="UniProtKB-EC"/>
</dbReference>
<keyword evidence="3" id="KW-0546">Nucleotide metabolism</keyword>
<dbReference type="SUPFAM" id="SSF51283">
    <property type="entry name" value="dUTPase-like"/>
    <property type="match status" value="1"/>
</dbReference>
<dbReference type="Gene3D" id="2.70.40.10">
    <property type="match status" value="1"/>
</dbReference>
<dbReference type="InterPro" id="IPR008181">
    <property type="entry name" value="dUTPase"/>
</dbReference>
<dbReference type="Pfam" id="PF00692">
    <property type="entry name" value="dUTPase"/>
    <property type="match status" value="1"/>
</dbReference>
<protein>
    <recommendedName>
        <fullName evidence="2">dUTP diphosphatase</fullName>
        <ecNumber evidence="2">3.6.1.23</ecNumber>
    </recommendedName>
</protein>
<accession>A0A8S5SLV0</accession>